<dbReference type="Pfam" id="PF12661">
    <property type="entry name" value="hEGF"/>
    <property type="match status" value="2"/>
</dbReference>
<dbReference type="InterPro" id="IPR003645">
    <property type="entry name" value="Fol_N"/>
</dbReference>
<evidence type="ECO:0000256" key="2">
    <source>
        <dbReference type="ARBA" id="ARBA00022473"/>
    </source>
</evidence>
<dbReference type="Pfam" id="PF01463">
    <property type="entry name" value="LRRCT"/>
    <property type="match status" value="4"/>
</dbReference>
<evidence type="ECO:0000256" key="3">
    <source>
        <dbReference type="ARBA" id="ARBA00022525"/>
    </source>
</evidence>
<dbReference type="InterPro" id="IPR032675">
    <property type="entry name" value="LRR_dom_sf"/>
</dbReference>
<dbReference type="SMART" id="SM00179">
    <property type="entry name" value="EGF_CA"/>
    <property type="match status" value="5"/>
</dbReference>
<dbReference type="SMART" id="SM00368">
    <property type="entry name" value="LRR_RI"/>
    <property type="match status" value="3"/>
</dbReference>
<dbReference type="Gene3D" id="2.10.25.10">
    <property type="entry name" value="Laminin"/>
    <property type="match status" value="7"/>
</dbReference>
<evidence type="ECO:0000256" key="14">
    <source>
        <dbReference type="PROSITE-ProRule" id="PRU00076"/>
    </source>
</evidence>
<dbReference type="PROSITE" id="PS00010">
    <property type="entry name" value="ASX_HYDROXYL"/>
    <property type="match status" value="2"/>
</dbReference>
<evidence type="ECO:0000256" key="13">
    <source>
        <dbReference type="ARBA" id="ARBA00074787"/>
    </source>
</evidence>
<keyword evidence="10 14" id="KW-1015">Disulfide bond</keyword>
<name>A0A7N5ZVD3_ANATE</name>
<dbReference type="SMART" id="SM00282">
    <property type="entry name" value="LamG"/>
    <property type="match status" value="1"/>
</dbReference>
<keyword evidence="8" id="KW-0221">Differentiation</keyword>
<keyword evidence="4 14" id="KW-0245">EGF-like domain</keyword>
<evidence type="ECO:0000256" key="9">
    <source>
        <dbReference type="ARBA" id="ARBA00022902"/>
    </source>
</evidence>
<comment type="function">
    <text evidence="12">Thought to act as molecular guidance cue in cellular migration, and function appears to be mediated by interaction with roundabout homolog receptors. During neural development involved in axonal navigation at the ventral midline of the neural tube and projection of axons to different regions. SLIT1 and SLIT2 together seem to be essential for midline guidance in the forebrain by acting as repulsive signal preventing inappropriate midline crossing by axons projecting from the olfactory bulb.</text>
</comment>
<dbReference type="InterPro" id="IPR000152">
    <property type="entry name" value="EGF-type_Asp/Asn_hydroxyl_site"/>
</dbReference>
<evidence type="ECO:0000256" key="11">
    <source>
        <dbReference type="ARBA" id="ARBA00023180"/>
    </source>
</evidence>
<dbReference type="PANTHER" id="PTHR45836">
    <property type="entry name" value="SLIT HOMOLOG"/>
    <property type="match status" value="1"/>
</dbReference>
<feature type="domain" description="EGF-like" evidence="18">
    <location>
        <begin position="1359"/>
        <end position="1394"/>
    </location>
</feature>
<evidence type="ECO:0000256" key="4">
    <source>
        <dbReference type="ARBA" id="ARBA00022536"/>
    </source>
</evidence>
<dbReference type="InterPro" id="IPR001611">
    <property type="entry name" value="Leu-rich_rpt"/>
</dbReference>
<dbReference type="Gene3D" id="2.60.120.200">
    <property type="match status" value="1"/>
</dbReference>
<dbReference type="PROSITE" id="PS01185">
    <property type="entry name" value="CTCK_1"/>
    <property type="match status" value="1"/>
</dbReference>
<comment type="caution">
    <text evidence="14">Lacks conserved residue(s) required for the propagation of feature annotation.</text>
</comment>
<dbReference type="Ensembl" id="ENSATET00000038434.2">
    <property type="protein sequence ID" value="ENSATEP00000037224.1"/>
    <property type="gene ID" value="ENSATEG00000021971.3"/>
</dbReference>
<keyword evidence="5" id="KW-0433">Leucine-rich repeat</keyword>
<dbReference type="InterPro" id="IPR009030">
    <property type="entry name" value="Growth_fac_rcpt_cys_sf"/>
</dbReference>
<dbReference type="InterPro" id="IPR003591">
    <property type="entry name" value="Leu-rich_rpt_typical-subtyp"/>
</dbReference>
<dbReference type="PROSITE" id="PS01186">
    <property type="entry name" value="EGF_2"/>
    <property type="match status" value="6"/>
</dbReference>
<dbReference type="InterPro" id="IPR018097">
    <property type="entry name" value="EGF_Ca-bd_CS"/>
</dbReference>
<dbReference type="PROSITE" id="PS01225">
    <property type="entry name" value="CTCK_2"/>
    <property type="match status" value="1"/>
</dbReference>
<dbReference type="InterPro" id="IPR000372">
    <property type="entry name" value="LRRNT"/>
</dbReference>
<dbReference type="SMART" id="SM00013">
    <property type="entry name" value="LRRNT"/>
    <property type="match status" value="4"/>
</dbReference>
<feature type="disulfide bond" evidence="14">
    <location>
        <begin position="1384"/>
        <end position="1393"/>
    </location>
</feature>
<evidence type="ECO:0000256" key="6">
    <source>
        <dbReference type="ARBA" id="ARBA00022729"/>
    </source>
</evidence>
<dbReference type="Pfam" id="PF02210">
    <property type="entry name" value="Laminin_G_2"/>
    <property type="match status" value="1"/>
</dbReference>
<dbReference type="Gene3D" id="3.80.10.10">
    <property type="entry name" value="Ribonuclease Inhibitor"/>
    <property type="match status" value="4"/>
</dbReference>
<evidence type="ECO:0000256" key="7">
    <source>
        <dbReference type="ARBA" id="ARBA00022737"/>
    </source>
</evidence>
<dbReference type="FunFam" id="2.10.25.10:FF:000053">
    <property type="entry name" value="Slit guidance ligand 2"/>
    <property type="match status" value="1"/>
</dbReference>
<dbReference type="GeneTree" id="ENSGT00940000157322"/>
<dbReference type="SUPFAM" id="SSF52058">
    <property type="entry name" value="L domain-like"/>
    <property type="match status" value="3"/>
</dbReference>
<dbReference type="SMART" id="SM00274">
    <property type="entry name" value="FOLN"/>
    <property type="match status" value="3"/>
</dbReference>
<keyword evidence="9" id="KW-0524">Neurogenesis</keyword>
<proteinExistence type="predicted"/>
<dbReference type="GO" id="GO:0005615">
    <property type="term" value="C:extracellular space"/>
    <property type="evidence" value="ECO:0007669"/>
    <property type="project" value="TreeGrafter"/>
</dbReference>
<dbReference type="FunFam" id="2.10.25.10:FF:000080">
    <property type="entry name" value="Neurogenic locus notch 1"/>
    <property type="match status" value="1"/>
</dbReference>
<keyword evidence="2" id="KW-0217">Developmental protein</keyword>
<reference evidence="19" key="2">
    <citation type="submission" date="2025-08" db="UniProtKB">
        <authorList>
            <consortium name="Ensembl"/>
        </authorList>
    </citation>
    <scope>IDENTIFICATION</scope>
</reference>
<dbReference type="InterPro" id="IPR013320">
    <property type="entry name" value="ConA-like_dom_sf"/>
</dbReference>
<feature type="domain" description="EGF-like" evidence="18">
    <location>
        <begin position="1279"/>
        <end position="1310"/>
    </location>
</feature>
<dbReference type="SUPFAM" id="SSF57196">
    <property type="entry name" value="EGF/Laminin"/>
    <property type="match status" value="1"/>
</dbReference>
<evidence type="ECO:0000259" key="17">
    <source>
        <dbReference type="PROSITE" id="PS50025"/>
    </source>
</evidence>
<feature type="disulfide bond" evidence="14">
    <location>
        <begin position="1088"/>
        <end position="1097"/>
    </location>
</feature>
<protein>
    <recommendedName>
        <fullName evidence="13">Slit homolog 1 protein</fullName>
    </recommendedName>
</protein>
<dbReference type="InterPro" id="IPR000483">
    <property type="entry name" value="Cys-rich_flank_reg_C"/>
</dbReference>
<keyword evidence="6 15" id="KW-0732">Signal</keyword>
<dbReference type="FunFam" id="2.10.25.10:FF:000186">
    <property type="entry name" value="Slit homolog 2 (Drosophila)"/>
    <property type="match status" value="1"/>
</dbReference>
<feature type="chain" id="PRO_5030732204" description="Slit homolog 1 protein" evidence="15">
    <location>
        <begin position="51"/>
        <end position="1482"/>
    </location>
</feature>
<dbReference type="GO" id="GO:0048495">
    <property type="term" value="F:Roundabout binding"/>
    <property type="evidence" value="ECO:0007669"/>
    <property type="project" value="TreeGrafter"/>
</dbReference>
<feature type="disulfide bond" evidence="14">
    <location>
        <begin position="1009"/>
        <end position="1018"/>
    </location>
</feature>
<keyword evidence="11" id="KW-0325">Glycoprotein</keyword>
<evidence type="ECO:0000256" key="15">
    <source>
        <dbReference type="SAM" id="SignalP"/>
    </source>
</evidence>
<dbReference type="InterPro" id="IPR000742">
    <property type="entry name" value="EGF"/>
</dbReference>
<feature type="disulfide bond" evidence="14">
    <location>
        <begin position="1363"/>
        <end position="1373"/>
    </location>
</feature>
<dbReference type="FunFam" id="3.80.10.10:FF:000002">
    <property type="entry name" value="Slit guidance ligand 2"/>
    <property type="match status" value="2"/>
</dbReference>
<dbReference type="FunFam" id="3.80.10.10:FF:000039">
    <property type="entry name" value="slit homolog 2 protein isoform X2"/>
    <property type="match status" value="1"/>
</dbReference>
<dbReference type="Pfam" id="PF23106">
    <property type="entry name" value="EGF_Teneurin"/>
    <property type="match status" value="1"/>
</dbReference>
<dbReference type="CDD" id="cd00110">
    <property type="entry name" value="LamG"/>
    <property type="match status" value="1"/>
</dbReference>
<feature type="domain" description="Laminin G" evidence="17">
    <location>
        <begin position="1101"/>
        <end position="1275"/>
    </location>
</feature>
<dbReference type="PROSITE" id="PS51450">
    <property type="entry name" value="LRR"/>
    <property type="match status" value="3"/>
</dbReference>
<dbReference type="SUPFAM" id="SSF57184">
    <property type="entry name" value="Growth factor receptor domain"/>
    <property type="match status" value="1"/>
</dbReference>
<dbReference type="PROSITE" id="PS50025">
    <property type="entry name" value="LAM_G_DOMAIN"/>
    <property type="match status" value="1"/>
</dbReference>
<dbReference type="InterPro" id="IPR001791">
    <property type="entry name" value="Laminin_G"/>
</dbReference>
<dbReference type="Pfam" id="PF13855">
    <property type="entry name" value="LRR_8"/>
    <property type="match status" value="4"/>
</dbReference>
<dbReference type="GO" id="GO:0050919">
    <property type="term" value="P:negative chemotaxis"/>
    <property type="evidence" value="ECO:0007669"/>
    <property type="project" value="TreeGrafter"/>
</dbReference>
<evidence type="ECO:0000256" key="5">
    <source>
        <dbReference type="ARBA" id="ARBA00022614"/>
    </source>
</evidence>
<feature type="domain" description="CTCK" evidence="16">
    <location>
        <begin position="1399"/>
        <end position="1482"/>
    </location>
</feature>
<keyword evidence="20" id="KW-1185">Reference proteome</keyword>
<dbReference type="GO" id="GO:0005509">
    <property type="term" value="F:calcium ion binding"/>
    <property type="evidence" value="ECO:0007669"/>
    <property type="project" value="InterPro"/>
</dbReference>
<evidence type="ECO:0000259" key="18">
    <source>
        <dbReference type="PROSITE" id="PS50026"/>
    </source>
</evidence>
<accession>A0A7N5ZVD3</accession>
<dbReference type="FunFam" id="2.10.25.10:FF:000063">
    <property type="entry name" value="Slit guidance ligand 2"/>
    <property type="match status" value="1"/>
</dbReference>
<dbReference type="FunFam" id="3.80.10.10:FF:002634">
    <property type="entry name" value="Slit homolog 1b (Drosophila)"/>
    <property type="match status" value="1"/>
</dbReference>
<dbReference type="Pfam" id="PF00008">
    <property type="entry name" value="EGF"/>
    <property type="match status" value="3"/>
</dbReference>
<evidence type="ECO:0000256" key="12">
    <source>
        <dbReference type="ARBA" id="ARBA00059139"/>
    </source>
</evidence>
<evidence type="ECO:0000256" key="10">
    <source>
        <dbReference type="ARBA" id="ARBA00023157"/>
    </source>
</evidence>
<dbReference type="CDD" id="cd00054">
    <property type="entry name" value="EGF_CA"/>
    <property type="match status" value="4"/>
</dbReference>
<feature type="domain" description="EGF-like" evidence="18">
    <location>
        <begin position="1062"/>
        <end position="1098"/>
    </location>
</feature>
<dbReference type="SMART" id="SM00369">
    <property type="entry name" value="LRR_TYP"/>
    <property type="match status" value="14"/>
</dbReference>
<dbReference type="SMART" id="SM00082">
    <property type="entry name" value="LRRCT"/>
    <property type="match status" value="4"/>
</dbReference>
<dbReference type="InterPro" id="IPR001881">
    <property type="entry name" value="EGF-like_Ca-bd_dom"/>
</dbReference>
<dbReference type="PROSITE" id="PS00022">
    <property type="entry name" value="EGF_1"/>
    <property type="match status" value="6"/>
</dbReference>
<dbReference type="PROSITE" id="PS50026">
    <property type="entry name" value="EGF_3"/>
    <property type="match status" value="7"/>
</dbReference>
<dbReference type="InterPro" id="IPR051355">
    <property type="entry name" value="Notch/Slit_guidance"/>
</dbReference>
<feature type="domain" description="EGF-like" evidence="18">
    <location>
        <begin position="982"/>
        <end position="1019"/>
    </location>
</feature>
<feature type="disulfide bond" evidence="14">
    <location>
        <begin position="1300"/>
        <end position="1309"/>
    </location>
</feature>
<comment type="subcellular location">
    <subcellularLocation>
        <location evidence="1">Secreted</location>
    </subcellularLocation>
</comment>
<dbReference type="SUPFAM" id="SSF49899">
    <property type="entry name" value="Concanavalin A-like lectins/glucanases"/>
    <property type="match status" value="1"/>
</dbReference>
<evidence type="ECO:0000256" key="1">
    <source>
        <dbReference type="ARBA" id="ARBA00004613"/>
    </source>
</evidence>
<keyword evidence="7" id="KW-0677">Repeat</keyword>
<dbReference type="InterPro" id="IPR006207">
    <property type="entry name" value="Cys_knot_C"/>
</dbReference>
<organism evidence="19 20">
    <name type="scientific">Anabas testudineus</name>
    <name type="common">Climbing perch</name>
    <name type="synonym">Anthias testudineus</name>
    <dbReference type="NCBI Taxonomy" id="64144"/>
    <lineage>
        <taxon>Eukaryota</taxon>
        <taxon>Metazoa</taxon>
        <taxon>Chordata</taxon>
        <taxon>Craniata</taxon>
        <taxon>Vertebrata</taxon>
        <taxon>Euteleostomi</taxon>
        <taxon>Actinopterygii</taxon>
        <taxon>Neopterygii</taxon>
        <taxon>Teleostei</taxon>
        <taxon>Neoteleostei</taxon>
        <taxon>Acanthomorphata</taxon>
        <taxon>Anabantaria</taxon>
        <taxon>Anabantiformes</taxon>
        <taxon>Anabantoidei</taxon>
        <taxon>Anabantidae</taxon>
        <taxon>Anabas</taxon>
    </lineage>
</organism>
<evidence type="ECO:0000259" key="16">
    <source>
        <dbReference type="PROSITE" id="PS01225"/>
    </source>
</evidence>
<feature type="disulfide bond" evidence="14">
    <location>
        <begin position="887"/>
        <end position="896"/>
    </location>
</feature>
<dbReference type="GO" id="GO:0007411">
    <property type="term" value="P:axon guidance"/>
    <property type="evidence" value="ECO:0007669"/>
    <property type="project" value="TreeGrafter"/>
</dbReference>
<dbReference type="PANTHER" id="PTHR45836:SF3">
    <property type="entry name" value="SLIT HOMOLOG 1 PROTEIN"/>
    <property type="match status" value="1"/>
</dbReference>
<reference evidence="19" key="3">
    <citation type="submission" date="2025-09" db="UniProtKB">
        <authorList>
            <consortium name="Ensembl"/>
        </authorList>
    </citation>
    <scope>IDENTIFICATION</scope>
</reference>
<dbReference type="Pfam" id="PF01462">
    <property type="entry name" value="LRRNT"/>
    <property type="match status" value="2"/>
</dbReference>
<dbReference type="FunFam" id="2.10.25.10:FF:000045">
    <property type="entry name" value="Slit guidance ligand 2"/>
    <property type="match status" value="1"/>
</dbReference>
<dbReference type="Proteomes" id="UP000265040">
    <property type="component" value="Chromosome 1"/>
</dbReference>
<feature type="domain" description="EGF-like" evidence="18">
    <location>
        <begin position="945"/>
        <end position="981"/>
    </location>
</feature>
<keyword evidence="3" id="KW-0964">Secreted</keyword>
<feature type="signal peptide" evidence="15">
    <location>
        <begin position="1"/>
        <end position="50"/>
    </location>
</feature>
<dbReference type="SMART" id="SM00041">
    <property type="entry name" value="CT"/>
    <property type="match status" value="1"/>
</dbReference>
<dbReference type="PROSITE" id="PS01187">
    <property type="entry name" value="EGF_CA"/>
    <property type="match status" value="2"/>
</dbReference>
<reference evidence="19" key="1">
    <citation type="submission" date="2021-04" db="EMBL/GenBank/DDBJ databases">
        <authorList>
            <consortium name="Wellcome Sanger Institute Data Sharing"/>
        </authorList>
    </citation>
    <scope>NUCLEOTIDE SEQUENCE [LARGE SCALE GENOMIC DNA]</scope>
</reference>
<evidence type="ECO:0000313" key="19">
    <source>
        <dbReference type="Ensembl" id="ENSATEP00000037224.1"/>
    </source>
</evidence>
<evidence type="ECO:0000313" key="20">
    <source>
        <dbReference type="Proteomes" id="UP000265040"/>
    </source>
</evidence>
<sequence>MPGGRSGNGAGAGGSWTVATLPGRVLHSWLRVMLAWGFLVLLSGQGGAEACPAPCRCLGNTVDCHGLGIHSVPKNIPRGTERLHLMENQITNVERGAFDELKELERLRLNKNRLSQLPELLFQKNEALSRLDLSENGIQAVPRRAFRGATELKNLQLDKNHISCIEEGAFRALRSLEVLTLNNNNISSIPVSSFNHMPKLRTFRLHSNSLRCDCHLAWLSPWLRQRPALGLYTQCSSPPALRGLNLAELRKSDFACSGHSGSAFVQPCSLASGSCPPMCSCSNNIVDCRGRGLTAIPAHLPEAMTEIRLEQNGIKSVPPGAFTSYKKLRRIDLSNNQISEIAPDAFQGLRALNSLVLYGNKITELPGGVFDGLASLELLLLNANKIHCIRASVFKDLENLALLSLYDNKIQSLAKGTFSSLHSIQTLHLAQNPFVCDCNVKWLADFLRSNPIETSGARCASPRRLANKRIAQIKSNKFRCSAKEQYHIPGTEDRRLSYECNSKPVCPAKCRCEANVVDCSNLRLTKFPEHLPPSTEELRLNNNDLSVLEASGKNLNDDEYNNKISEIEDGAFDGASSVAELHLTANHLESVRGSMFRGMEGLRMLMLRNNRISCIHNGSFTGLTNVRLLSLYDNQLSTILPGAFDTLPNLSTLNLLANPFNCDCRLSWFGVWLRSRRIVTGNPRCQGPAFLREIPLQDVAVPDFRCEDVLEDSSCAPGPQCPSQCTCMDTVVRCSNKHLQALPRGLPRNVTELYLDGNQLTSVPKELATFKYLQLLAKICCSFQLFPPFPSSFSFSAIGANPLYCDCRLLWLSDWVKSGYKEPGIARCAGPRGMEGKLLLTTPADKFQCLGPVEASVQAKCIPCVSSPCQNQGVCQVHHTEMYTCTCKTGFTVRSCVCRCTCCSAPNWCTANEVRCVYCVLQWIWFCFSSCACVFGFHGTFCEVNADDCEDHGCENGATCVDGVGNYTCLCPPKYTGAMPQSAVCSPGRNPCQHQSTCISTPSGPRCVCIPGWVGPDCSIDYNECVDHHCQNGAQCVDHLDGYSCVCPQGYSGEFCEVALPPPSPCQLAQCQNGASCEEKAGTAVCQCLPGFEGRSCEKLVSVNFVDRDSYVQLQDVKNWPQANITLQVSTAEDNGILLYNGDNEPIAVELHQGHVRVTYDPGNQPATAIYSAETVNDGRFHTVELVTFNRMVNLSVDGGEPTTLDSQGRSQPGARDAPLYVGGMPEEVMPASLGLSSQTFNMSSFHGCIRNLYINHELQDFTRSHMKPGVVPGCQACRKFYCLHGICQPNAAQGPRCHCQSGWTGEHCDQPIIGVVSFTAFTSRCVKGACVELDAQTYRCECEKGYRGALCNLKAEPSSDSCQGLRCVHGQCQVTEEGERCVCEQGFTGESCDTESPCRGEPVRDYHRLQRGTVLCQTSKPFSWVECRGRCQAGSEPGVTATSCCSPLRVRRRRLAFECDDGTSFTQDVEKPVECGCKECV</sequence>
<feature type="domain" description="EGF-like" evidence="18">
    <location>
        <begin position="862"/>
        <end position="897"/>
    </location>
</feature>
<dbReference type="InterPro" id="IPR013032">
    <property type="entry name" value="EGF-like_CS"/>
</dbReference>
<evidence type="ECO:0000256" key="8">
    <source>
        <dbReference type="ARBA" id="ARBA00022782"/>
    </source>
</evidence>
<dbReference type="SMART" id="SM00181">
    <property type="entry name" value="EGF"/>
    <property type="match status" value="9"/>
</dbReference>
<dbReference type="GO" id="GO:0008201">
    <property type="term" value="F:heparin binding"/>
    <property type="evidence" value="ECO:0007669"/>
    <property type="project" value="TreeGrafter"/>
</dbReference>
<feature type="disulfide bond" evidence="14">
    <location>
        <begin position="1047"/>
        <end position="1056"/>
    </location>
</feature>
<feature type="domain" description="EGF-like" evidence="18">
    <location>
        <begin position="1021"/>
        <end position="1057"/>
    </location>
</feature>